<evidence type="ECO:0000313" key="1">
    <source>
        <dbReference type="Ensembl" id="ENSTMTP00000006420.1"/>
    </source>
</evidence>
<proteinExistence type="predicted"/>
<keyword evidence="2" id="KW-1185">Reference proteome</keyword>
<dbReference type="InParanoid" id="A0A674ICC7"/>
<reference evidence="1" key="2">
    <citation type="submission" date="2025-09" db="UniProtKB">
        <authorList>
            <consortium name="Ensembl"/>
        </authorList>
    </citation>
    <scope>IDENTIFICATION</scope>
</reference>
<dbReference type="Ensembl" id="ENSTMTT00000006631.1">
    <property type="protein sequence ID" value="ENSTMTP00000006420.1"/>
    <property type="gene ID" value="ENSTMTG00000004703.1"/>
</dbReference>
<name>A0A674ICC7_9SAUR</name>
<organism evidence="1 2">
    <name type="scientific">Terrapene triunguis</name>
    <name type="common">Three-toed box turtle</name>
    <dbReference type="NCBI Taxonomy" id="2587831"/>
    <lineage>
        <taxon>Eukaryota</taxon>
        <taxon>Metazoa</taxon>
        <taxon>Chordata</taxon>
        <taxon>Craniata</taxon>
        <taxon>Vertebrata</taxon>
        <taxon>Euteleostomi</taxon>
        <taxon>Archelosauria</taxon>
        <taxon>Testudinata</taxon>
        <taxon>Testudines</taxon>
        <taxon>Cryptodira</taxon>
        <taxon>Durocryptodira</taxon>
        <taxon>Testudinoidea</taxon>
        <taxon>Emydidae</taxon>
        <taxon>Terrapene</taxon>
    </lineage>
</organism>
<sequence length="105" mass="11569">MCVCRISAVPEGCLQRLDVRGDPRDPVDADLLDASLLHLLDALPHNVRHLGALPAPLACTLDTAPLNPGEGRWPLREWKCAEHCITGLFLPYHRRLELEETSGGI</sequence>
<protein>
    <submittedName>
        <fullName evidence="1">Uncharacterized protein</fullName>
    </submittedName>
</protein>
<reference evidence="1" key="1">
    <citation type="submission" date="2025-08" db="UniProtKB">
        <authorList>
            <consortium name="Ensembl"/>
        </authorList>
    </citation>
    <scope>IDENTIFICATION</scope>
</reference>
<evidence type="ECO:0000313" key="2">
    <source>
        <dbReference type="Proteomes" id="UP000472274"/>
    </source>
</evidence>
<accession>A0A674ICC7</accession>
<dbReference type="AlphaFoldDB" id="A0A674ICC7"/>
<dbReference type="Proteomes" id="UP000472274">
    <property type="component" value="Unplaced"/>
</dbReference>